<dbReference type="Proteomes" id="UP000476030">
    <property type="component" value="Unassembled WGS sequence"/>
</dbReference>
<feature type="domain" description="Endoribonuclease L-PSP/chorismate mutase-like" evidence="1">
    <location>
        <begin position="11"/>
        <end position="143"/>
    </location>
</feature>
<dbReference type="AlphaFoldDB" id="A0A6L8W6I3"/>
<name>A0A6L8W6I3_9PROT</name>
<dbReference type="InterPro" id="IPR013813">
    <property type="entry name" value="Endoribo_LPSP/chorism_mut-like"/>
</dbReference>
<evidence type="ECO:0000313" key="3">
    <source>
        <dbReference type="Proteomes" id="UP000476030"/>
    </source>
</evidence>
<sequence>MSISQEIINVEQRLLDMNIELPKVPQPIANFIPWKRQGDIIYLSGQTCEWNGEVIYQGKVGSNIDLEQAQDAARICALNLIAALRQALDNDLNRVQSCIRVGGFVHCAPDFQSVPHVINGASDLFHTLFGSKVGGHARTAIGVAQLPQGASVEVDAFFAVA</sequence>
<evidence type="ECO:0000313" key="2">
    <source>
        <dbReference type="EMBL" id="MZR30711.1"/>
    </source>
</evidence>
<evidence type="ECO:0000259" key="1">
    <source>
        <dbReference type="Pfam" id="PF14588"/>
    </source>
</evidence>
<dbReference type="PANTHER" id="PTHR43760:SF1">
    <property type="entry name" value="ENDORIBONUCLEASE L-PSP_CHORISMATE MUTASE-LIKE DOMAIN-CONTAINING PROTEIN"/>
    <property type="match status" value="1"/>
</dbReference>
<dbReference type="InterPro" id="IPR035959">
    <property type="entry name" value="RutC-like_sf"/>
</dbReference>
<dbReference type="EMBL" id="WTUW01000002">
    <property type="protein sequence ID" value="MZR30711.1"/>
    <property type="molecule type" value="Genomic_DNA"/>
</dbReference>
<gene>
    <name evidence="2" type="ORF">GQE98_08690</name>
</gene>
<dbReference type="Gene3D" id="3.30.1330.40">
    <property type="entry name" value="RutC-like"/>
    <property type="match status" value="1"/>
</dbReference>
<proteinExistence type="predicted"/>
<dbReference type="Pfam" id="PF14588">
    <property type="entry name" value="YjgF_endoribonc"/>
    <property type="match status" value="1"/>
</dbReference>
<dbReference type="PANTHER" id="PTHR43760">
    <property type="entry name" value="ENDORIBONUCLEASE-RELATED"/>
    <property type="match status" value="1"/>
</dbReference>
<reference evidence="2 3" key="1">
    <citation type="submission" date="2019-12" db="EMBL/GenBank/DDBJ databases">
        <title>Snethiella sp. nov. sp. isolated from sea sand.</title>
        <authorList>
            <person name="Kim J."/>
            <person name="Jeong S.E."/>
            <person name="Jung H.S."/>
            <person name="Jeon C.O."/>
        </authorList>
    </citation>
    <scope>NUCLEOTIDE SEQUENCE [LARGE SCALE GENOMIC DNA]</scope>
    <source>
        <strain evidence="2 3">DP05</strain>
    </source>
</reference>
<accession>A0A6L8W6I3</accession>
<keyword evidence="3" id="KW-1185">Reference proteome</keyword>
<dbReference type="RefSeq" id="WP_161315266.1">
    <property type="nucleotide sequence ID" value="NZ_WTUW01000002.1"/>
</dbReference>
<dbReference type="CDD" id="cd02199">
    <property type="entry name" value="YjgF_YER057c_UK114_like_1"/>
    <property type="match status" value="1"/>
</dbReference>
<protein>
    <submittedName>
        <fullName evidence="2">RidA family protein</fullName>
    </submittedName>
</protein>
<dbReference type="SUPFAM" id="SSF55298">
    <property type="entry name" value="YjgF-like"/>
    <property type="match status" value="1"/>
</dbReference>
<organism evidence="2 3">
    <name type="scientific">Sneathiella litorea</name>
    <dbReference type="NCBI Taxonomy" id="2606216"/>
    <lineage>
        <taxon>Bacteria</taxon>
        <taxon>Pseudomonadati</taxon>
        <taxon>Pseudomonadota</taxon>
        <taxon>Alphaproteobacteria</taxon>
        <taxon>Sneathiellales</taxon>
        <taxon>Sneathiellaceae</taxon>
        <taxon>Sneathiella</taxon>
    </lineage>
</organism>
<comment type="caution">
    <text evidence="2">The sequence shown here is derived from an EMBL/GenBank/DDBJ whole genome shotgun (WGS) entry which is preliminary data.</text>
</comment>